<organism evidence="1 2">
    <name type="scientific">Eretmocerus hayati</name>
    <dbReference type="NCBI Taxonomy" id="131215"/>
    <lineage>
        <taxon>Eukaryota</taxon>
        <taxon>Metazoa</taxon>
        <taxon>Ecdysozoa</taxon>
        <taxon>Arthropoda</taxon>
        <taxon>Hexapoda</taxon>
        <taxon>Insecta</taxon>
        <taxon>Pterygota</taxon>
        <taxon>Neoptera</taxon>
        <taxon>Endopterygota</taxon>
        <taxon>Hymenoptera</taxon>
        <taxon>Apocrita</taxon>
        <taxon>Proctotrupomorpha</taxon>
        <taxon>Chalcidoidea</taxon>
        <taxon>Aphelinidae</taxon>
        <taxon>Aphelininae</taxon>
        <taxon>Eretmocerus</taxon>
    </lineage>
</organism>
<dbReference type="Proteomes" id="UP001239111">
    <property type="component" value="Chromosome 3"/>
</dbReference>
<reference evidence="1" key="1">
    <citation type="submission" date="2023-04" db="EMBL/GenBank/DDBJ databases">
        <title>A chromosome-level genome assembly of the parasitoid wasp Eretmocerus hayati.</title>
        <authorList>
            <person name="Zhong Y."/>
            <person name="Liu S."/>
            <person name="Liu Y."/>
        </authorList>
    </citation>
    <scope>NUCLEOTIDE SEQUENCE</scope>
    <source>
        <strain evidence="1">ZJU_SS_LIU_2023</strain>
    </source>
</reference>
<sequence>MMRGSPDVDNETSSEESESEDDSDEYEEDEDGDDDEDLDRPVSSEDDDEVEDFEHSPRRSERRAIASLALNTRSLAMFRDDQRPAAVELISRLENGETAILDDDFYLSSIVRGSIDGSVLDRKFTGKTTLIYDSSYDTKFDLVPVYDVIKEHLKFDASEMDERVIFQHTDVGSLILTKTIEHLNFQETSNSEKTQLTVTLGSPNVQSSSESVVTCGSNYGLVPRSFTGMVTKIVDNLMNGLETIRNMASTGEIVGEDPPGSTAFVSKCKKVAKSIAKNVVLILPEGWLECAIVNRCDLTNRDLLTYNERDDRARQSVKIFSSLTRKIPTKKGTSRDSYVQLPVIIVTLMTLVSDKISQLESVDKFTIVRDFLVIRRLLLSIENLWTHDPFKFGTPEKKGNKRDRFAHDALEKRTTLLHLLKSCVSLVRKRFEREGEFTFVECLMRTLNIYTQDDDSQLLWNDSFIDLVYRNPLREIWKSSVENEMSDVYMYLTSAYNKKLLFKHKIADKPEDKIINVEPVNVTVATKFSSVSKAVKLFRNYSAGLMVSFPNKMCRIPNVEYFKEYKVDAEMLLRTSRTFHLFTYECVKIVADIMIREHPHMLVEETWRTSFEPQFLHIIGMDKRIIERVFGHNNAVNEGSSGYFNYVFKKFADELTENMYVYMERVMPTRAIGGLAVPKSNFVASMSAPLNEIVNKVVSHVVYLSCIECRCDVCTDSNGCIRRELRALDDNSDLVSAYDRLYGQESSLSEEQREQSYDFGVMMLRSMGDAFGYCLELLSDKRSEATYDSLMDFLDSDMIDENDNDPDYRQPNDSTLDLYHMDMEDTEPMTLRQLRQAKKDVSRLPTDEEFNYVKLKDYKLKFFHVPGENIVYEDTKNPERKGEDKPPAIGVGNKSATRTNHLSKQLTAVRTSFPGLLHSNNLSPSILCATLVFATAFDLSDCGVIVSSDNEQFWLNNKAFCKGCKKIYTFFLLRLSETVIIPICCECMVALKAISEDTHWLRRQLLERAEVQPQEGTFFNLTEDPTRRYLRAIQNPKSTTFKRDKQYNYYELDKRNRGKSSATKRKELDMERESLLRVEAEADKRRNDEIATALQSITEDATDSDVVTAAPENHPRSVFDALSIIEEDENAADSGVFSSDGANQSTVDGGEFGMNKPVRKRFKNIGEKVASGTKKRKSSEENDLSNFEKVPVRLGNKKMQKNRNKDLRKKLSKVLPRV</sequence>
<evidence type="ECO:0000313" key="2">
    <source>
        <dbReference type="Proteomes" id="UP001239111"/>
    </source>
</evidence>
<protein>
    <submittedName>
        <fullName evidence="1">Uncharacterized protein</fullName>
    </submittedName>
</protein>
<proteinExistence type="predicted"/>
<gene>
    <name evidence="1" type="ORF">QAD02_001421</name>
</gene>
<dbReference type="EMBL" id="CM056743">
    <property type="protein sequence ID" value="KAJ8670162.1"/>
    <property type="molecule type" value="Genomic_DNA"/>
</dbReference>
<name>A0ACC2NGE7_9HYME</name>
<comment type="caution">
    <text evidence="1">The sequence shown here is derived from an EMBL/GenBank/DDBJ whole genome shotgun (WGS) entry which is preliminary data.</text>
</comment>
<accession>A0ACC2NGE7</accession>
<keyword evidence="2" id="KW-1185">Reference proteome</keyword>
<evidence type="ECO:0000313" key="1">
    <source>
        <dbReference type="EMBL" id="KAJ8670162.1"/>
    </source>
</evidence>